<dbReference type="PRINTS" id="PR00078">
    <property type="entry name" value="G3PDHDRGNASE"/>
</dbReference>
<reference evidence="15" key="1">
    <citation type="journal article" date="2019" name="Plant J.">
        <title>Chlorella vulgaris genome assembly and annotation reveals the molecular basis for metabolic acclimation to high light conditions.</title>
        <authorList>
            <person name="Cecchin M."/>
            <person name="Marcolungo L."/>
            <person name="Rossato M."/>
            <person name="Girolomoni L."/>
            <person name="Cosentino E."/>
            <person name="Cuine S."/>
            <person name="Li-Beisson Y."/>
            <person name="Delledonne M."/>
            <person name="Ballottari M."/>
        </authorList>
    </citation>
    <scope>NUCLEOTIDE SEQUENCE</scope>
    <source>
        <strain evidence="15">211/11P</strain>
    </source>
</reference>
<evidence type="ECO:0000256" key="7">
    <source>
        <dbReference type="ARBA" id="ARBA00025350"/>
    </source>
</evidence>
<dbReference type="CDD" id="cd18126">
    <property type="entry name" value="GAPDH_I_C"/>
    <property type="match status" value="1"/>
</dbReference>
<evidence type="ECO:0000256" key="5">
    <source>
        <dbReference type="ARBA" id="ARBA00023027"/>
    </source>
</evidence>
<dbReference type="PANTHER" id="PTHR10836:SF76">
    <property type="entry name" value="GLYCERALDEHYDE-3-PHOSPHATE DEHYDROGENASE-RELATED"/>
    <property type="match status" value="1"/>
</dbReference>
<evidence type="ECO:0000256" key="6">
    <source>
        <dbReference type="ARBA" id="ARBA00023152"/>
    </source>
</evidence>
<feature type="binding site" evidence="10">
    <location>
        <position position="176"/>
    </location>
    <ligand>
        <name>NAD(+)</name>
        <dbReference type="ChEBI" id="CHEBI:57540"/>
    </ligand>
</feature>
<dbReference type="GO" id="GO:0004365">
    <property type="term" value="F:glyceraldehyde-3-phosphate dehydrogenase (NAD+) (phosphorylating) activity"/>
    <property type="evidence" value="ECO:0007669"/>
    <property type="project" value="TreeGrafter"/>
</dbReference>
<evidence type="ECO:0000256" key="8">
    <source>
        <dbReference type="PIRSR" id="PIRSR000149-1"/>
    </source>
</evidence>
<dbReference type="EMBL" id="SIDB01000004">
    <property type="protein sequence ID" value="KAI3433716.1"/>
    <property type="molecule type" value="Genomic_DNA"/>
</dbReference>
<comment type="subunit">
    <text evidence="3">Homotetramer.</text>
</comment>
<feature type="binding site" evidence="9">
    <location>
        <begin position="205"/>
        <end position="207"/>
    </location>
    <ligand>
        <name>D-glyceraldehyde 3-phosphate</name>
        <dbReference type="ChEBI" id="CHEBI:59776"/>
    </ligand>
</feature>
<dbReference type="InterPro" id="IPR020830">
    <property type="entry name" value="GlycerAld_3-P_DH_AS"/>
</dbReference>
<evidence type="ECO:0000256" key="4">
    <source>
        <dbReference type="ARBA" id="ARBA00023002"/>
    </source>
</evidence>
<evidence type="ECO:0000256" key="1">
    <source>
        <dbReference type="ARBA" id="ARBA00004869"/>
    </source>
</evidence>
<evidence type="ECO:0000256" key="3">
    <source>
        <dbReference type="ARBA" id="ARBA00011881"/>
    </source>
</evidence>
<dbReference type="FunFam" id="3.30.360.10:FF:000001">
    <property type="entry name" value="Glyceraldehyde-3-phosphate dehydrogenase"/>
    <property type="match status" value="1"/>
</dbReference>
<dbReference type="AlphaFoldDB" id="A0A9D4TSS6"/>
<comment type="function">
    <text evidence="7">Key enzyme in glycolysis that catalyzes the first step of the pathway by converting D-glyceraldehyde 3-phosphate (G3P) into 3-phospho-D-glyceroyl phosphate. Essential for the maintenance of cellular ATP levels and carbohydrate metabolism.</text>
</comment>
<feature type="site" description="Activates thiol group during catalysis" evidence="11">
    <location>
        <position position="233"/>
    </location>
</feature>
<keyword evidence="6" id="KW-0324">Glycolysis</keyword>
<evidence type="ECO:0000256" key="2">
    <source>
        <dbReference type="ARBA" id="ARBA00007406"/>
    </source>
</evidence>
<dbReference type="Pfam" id="PF00044">
    <property type="entry name" value="Gp_dh_N"/>
    <property type="match status" value="1"/>
</dbReference>
<feature type="binding site" evidence="10">
    <location>
        <position position="370"/>
    </location>
    <ligand>
        <name>NAD(+)</name>
        <dbReference type="ChEBI" id="CHEBI:57540"/>
    </ligand>
</feature>
<feature type="binding site" evidence="9">
    <location>
        <position position="288"/>
    </location>
    <ligand>
        <name>D-glyceraldehyde 3-phosphate</name>
        <dbReference type="ChEBI" id="CHEBI:59776"/>
    </ligand>
</feature>
<evidence type="ECO:0000256" key="11">
    <source>
        <dbReference type="PIRSR" id="PIRSR000149-4"/>
    </source>
</evidence>
<dbReference type="InterPro" id="IPR020828">
    <property type="entry name" value="GlycerAld_3-P_DH_NAD(P)-bd"/>
</dbReference>
<dbReference type="GO" id="GO:0051287">
    <property type="term" value="F:NAD binding"/>
    <property type="evidence" value="ECO:0007669"/>
    <property type="project" value="InterPro"/>
</dbReference>
<feature type="binding site" evidence="10">
    <location>
        <position position="89"/>
    </location>
    <ligand>
        <name>NAD(+)</name>
        <dbReference type="ChEBI" id="CHEBI:57540"/>
    </ligand>
</feature>
<evidence type="ECO:0000259" key="14">
    <source>
        <dbReference type="SMART" id="SM00846"/>
    </source>
</evidence>
<proteinExistence type="inferred from homology"/>
<dbReference type="InterPro" id="IPR020829">
    <property type="entry name" value="GlycerAld_3-P_DH_cat"/>
</dbReference>
<feature type="domain" description="Glyceraldehyde 3-phosphate dehydrogenase NAD(P) binding" evidence="14">
    <location>
        <begin position="58"/>
        <end position="206"/>
    </location>
</feature>
<feature type="active site" description="Nucleophile" evidence="8">
    <location>
        <position position="206"/>
    </location>
</feature>
<reference evidence="15" key="2">
    <citation type="submission" date="2020-11" db="EMBL/GenBank/DDBJ databases">
        <authorList>
            <person name="Cecchin M."/>
            <person name="Marcolungo L."/>
            <person name="Rossato M."/>
            <person name="Girolomoni L."/>
            <person name="Cosentino E."/>
            <person name="Cuine S."/>
            <person name="Li-Beisson Y."/>
            <person name="Delledonne M."/>
            <person name="Ballottari M."/>
        </authorList>
    </citation>
    <scope>NUCLEOTIDE SEQUENCE</scope>
    <source>
        <strain evidence="15">211/11P</strain>
        <tissue evidence="15">Whole cell</tissue>
    </source>
</reference>
<dbReference type="SUPFAM" id="SSF51735">
    <property type="entry name" value="NAD(P)-binding Rossmann-fold domains"/>
    <property type="match status" value="1"/>
</dbReference>
<dbReference type="FunFam" id="3.40.50.720:FF:000266">
    <property type="entry name" value="Glyceraldehyde-3-phosphate dehydrogenase"/>
    <property type="match status" value="1"/>
</dbReference>
<evidence type="ECO:0000256" key="13">
    <source>
        <dbReference type="RuleBase" id="RU361160"/>
    </source>
</evidence>
<dbReference type="Gene3D" id="3.30.360.10">
    <property type="entry name" value="Dihydrodipicolinate Reductase, domain 2"/>
    <property type="match status" value="1"/>
</dbReference>
<dbReference type="GO" id="GO:0005829">
    <property type="term" value="C:cytosol"/>
    <property type="evidence" value="ECO:0007669"/>
    <property type="project" value="TreeGrafter"/>
</dbReference>
<name>A0A9D4TSS6_CHLVU</name>
<evidence type="ECO:0000256" key="9">
    <source>
        <dbReference type="PIRSR" id="PIRSR000149-2"/>
    </source>
</evidence>
<comment type="similarity">
    <text evidence="2 12">Belongs to the glyceraldehyde-3-phosphate dehydrogenase family.</text>
</comment>
<evidence type="ECO:0000256" key="12">
    <source>
        <dbReference type="RuleBase" id="RU000397"/>
    </source>
</evidence>
<dbReference type="GO" id="GO:0006006">
    <property type="term" value="P:glucose metabolic process"/>
    <property type="evidence" value="ECO:0007669"/>
    <property type="project" value="InterPro"/>
</dbReference>
<dbReference type="GO" id="GO:0006096">
    <property type="term" value="P:glycolytic process"/>
    <property type="evidence" value="ECO:0007669"/>
    <property type="project" value="UniProtKB-KW"/>
</dbReference>
<dbReference type="Proteomes" id="UP001055712">
    <property type="component" value="Unassembled WGS sequence"/>
</dbReference>
<dbReference type="GO" id="GO:0050661">
    <property type="term" value="F:NADP binding"/>
    <property type="evidence" value="ECO:0007669"/>
    <property type="project" value="InterPro"/>
</dbReference>
<dbReference type="SMART" id="SM00846">
    <property type="entry name" value="Gp_dh_N"/>
    <property type="match status" value="1"/>
</dbReference>
<dbReference type="Gene3D" id="3.40.50.720">
    <property type="entry name" value="NAD(P)-binding Rossmann-like Domain"/>
    <property type="match status" value="1"/>
</dbReference>
<dbReference type="PROSITE" id="PS00071">
    <property type="entry name" value="GAPDH"/>
    <property type="match status" value="1"/>
</dbReference>
<evidence type="ECO:0000313" key="15">
    <source>
        <dbReference type="EMBL" id="KAI3433716.1"/>
    </source>
</evidence>
<keyword evidence="4 13" id="KW-0560">Oxidoreductase</keyword>
<comment type="caution">
    <text evidence="15">The sequence shown here is derived from an EMBL/GenBank/DDBJ whole genome shotgun (WGS) entry which is preliminary data.</text>
</comment>
<dbReference type="InterPro" id="IPR036291">
    <property type="entry name" value="NAD(P)-bd_dom_sf"/>
</dbReference>
<dbReference type="InterPro" id="IPR020831">
    <property type="entry name" value="GlycerAld/Erythrose_P_DH"/>
</dbReference>
<gene>
    <name evidence="15" type="ORF">D9Q98_003524</name>
</gene>
<feature type="binding site" evidence="9">
    <location>
        <position position="236"/>
    </location>
    <ligand>
        <name>D-glyceraldehyde 3-phosphate</name>
        <dbReference type="ChEBI" id="CHEBI:59776"/>
    </ligand>
</feature>
<dbReference type="Pfam" id="PF02800">
    <property type="entry name" value="Gp_dh_C"/>
    <property type="match status" value="1"/>
</dbReference>
<keyword evidence="10" id="KW-0547">Nucleotide-binding</keyword>
<dbReference type="PANTHER" id="PTHR10836">
    <property type="entry name" value="GLYCERALDEHYDE 3-PHOSPHATE DEHYDROGENASE"/>
    <property type="match status" value="1"/>
</dbReference>
<comment type="pathway">
    <text evidence="1">Carbohydrate degradation; glycolysis; pyruvate from D-glyceraldehyde 3-phosphate: step 1/5.</text>
</comment>
<dbReference type="SUPFAM" id="SSF55347">
    <property type="entry name" value="Glyceraldehyde-3-phosphate dehydrogenase-like, C-terminal domain"/>
    <property type="match status" value="1"/>
</dbReference>
<feature type="binding site" evidence="10">
    <location>
        <begin position="67"/>
        <end position="68"/>
    </location>
    <ligand>
        <name>NAD(+)</name>
        <dbReference type="ChEBI" id="CHEBI:57540"/>
    </ligand>
</feature>
<dbReference type="PIRSF" id="PIRSF000149">
    <property type="entry name" value="GAP_DH"/>
    <property type="match status" value="1"/>
</dbReference>
<organism evidence="15 16">
    <name type="scientific">Chlorella vulgaris</name>
    <name type="common">Green alga</name>
    <dbReference type="NCBI Taxonomy" id="3077"/>
    <lineage>
        <taxon>Eukaryota</taxon>
        <taxon>Viridiplantae</taxon>
        <taxon>Chlorophyta</taxon>
        <taxon>core chlorophytes</taxon>
        <taxon>Trebouxiophyceae</taxon>
        <taxon>Chlorellales</taxon>
        <taxon>Chlorellaceae</taxon>
        <taxon>Chlorella clade</taxon>
        <taxon>Chlorella</taxon>
    </lineage>
</organism>
<dbReference type="CDD" id="cd05214">
    <property type="entry name" value="GAPDH_I_N"/>
    <property type="match status" value="1"/>
</dbReference>
<dbReference type="EC" id="1.2.1.-" evidence="13"/>
<dbReference type="InterPro" id="IPR006424">
    <property type="entry name" value="Glyceraldehyde-3-P_DH_1"/>
</dbReference>
<protein>
    <recommendedName>
        <fullName evidence="13">Glyceraldehyde-3-phosphate dehydrogenase</fullName>
        <ecNumber evidence="13">1.2.1.-</ecNumber>
    </recommendedName>
</protein>
<sequence>MQAIQCSKAMLGQPAAHSRRASAVAARAPVRVTAYVAEKHKEIATPPSIAVDGSRDPVRVGINGFGRIGRLVMRAAMLHPGVEIVAVNDPFVDANYMAYMLKYDSVHGRFPYEIHGDESGLYIDGKKISVHAKLDAGEIPWGTSGADFVCESTGVYTTIDKASGHLKGGAKKVVISAPSADAPMFVMGVNHTKYEPSLKVVSNASCTTNCLAPLAKVVNDKYGIKEGLMTTVHATTATQKTVDGPSRKDWRGGRAAGCNIIPSSTGAAKAVGKVLPELNGKLTGMAFRVPTPNVSVVDLTVNLDTAASYEEIMAELKRASENEMQGILGFTTDAVVSTDFIGDTRSSIVDAGAGIQLSPTFVKLVSWYDNEAGYSRRLTDLMQYMSAVDAKV</sequence>
<dbReference type="NCBIfam" id="TIGR01534">
    <property type="entry name" value="GAPDH-I"/>
    <property type="match status" value="1"/>
</dbReference>
<dbReference type="OrthoDB" id="1152826at2759"/>
<keyword evidence="16" id="KW-1185">Reference proteome</keyword>
<accession>A0A9D4TSS6</accession>
<feature type="binding site" evidence="9">
    <location>
        <begin position="265"/>
        <end position="266"/>
    </location>
    <ligand>
        <name>D-glyceraldehyde 3-phosphate</name>
        <dbReference type="ChEBI" id="CHEBI:59776"/>
    </ligand>
</feature>
<evidence type="ECO:0000256" key="10">
    <source>
        <dbReference type="PIRSR" id="PIRSR000149-3"/>
    </source>
</evidence>
<evidence type="ECO:0000313" key="16">
    <source>
        <dbReference type="Proteomes" id="UP001055712"/>
    </source>
</evidence>
<keyword evidence="5 10" id="KW-0520">NAD</keyword>